<sequence length="364" mass="36993">MTSTPTESGTGTDAGAGPASGSPAPAGPPGNAAEAIAARSHTPAQRVQHLLHSHPAISPALLLVLTVILFGLLNERFLAAGTLSLMVQQTAIIAALAVGQTLIILTAGIDLSVGAVAILSMMVMAKTSLDQGVPGPLALLLGILVGTAAGALNGFLVTKIRLPPFIVTLGTLSIFTAIALLYTKGRLIQGTEMPGFLNWTGERIAIGSFNVTTGVLLVIGIYIVVGFALSQTAWGRHVYSVGDDAEASRLAGISVNRVLFSVYMVAGLVYGIAAWALIGRAGGADPNAIAEANLESITAVVIGGTSLFGGRGGVLGTLHGALIVQSFTLGLALAGVDAQWRIFAVGVLVIAAVAVDQWIRQVKA</sequence>
<evidence type="ECO:0000256" key="6">
    <source>
        <dbReference type="SAM" id="MobiDB-lite"/>
    </source>
</evidence>
<feature type="transmembrane region" description="Helical" evidence="7">
    <location>
        <begin position="258"/>
        <end position="278"/>
    </location>
</feature>
<feature type="compositionally biased region" description="Polar residues" evidence="6">
    <location>
        <begin position="1"/>
        <end position="11"/>
    </location>
</feature>
<feature type="transmembrane region" description="Helical" evidence="7">
    <location>
        <begin position="314"/>
        <end position="334"/>
    </location>
</feature>
<proteinExistence type="predicted"/>
<dbReference type="PANTHER" id="PTHR32196:SF72">
    <property type="entry name" value="RIBOSE IMPORT PERMEASE PROTEIN RBSC"/>
    <property type="match status" value="1"/>
</dbReference>
<protein>
    <submittedName>
        <fullName evidence="8">Fructose ABC transporter, permease component FrcC</fullName>
    </submittedName>
</protein>
<comment type="subcellular location">
    <subcellularLocation>
        <location evidence="1">Cell membrane</location>
        <topology evidence="1">Multi-pass membrane protein</topology>
    </subcellularLocation>
</comment>
<feature type="transmembrane region" description="Helical" evidence="7">
    <location>
        <begin position="162"/>
        <end position="183"/>
    </location>
</feature>
<accession>A0A6J4KX45</accession>
<dbReference type="PANTHER" id="PTHR32196">
    <property type="entry name" value="ABC TRANSPORTER PERMEASE PROTEIN YPHD-RELATED-RELATED"/>
    <property type="match status" value="1"/>
</dbReference>
<dbReference type="AlphaFoldDB" id="A0A6J4KX45"/>
<feature type="transmembrane region" description="Helical" evidence="7">
    <location>
        <begin position="340"/>
        <end position="359"/>
    </location>
</feature>
<evidence type="ECO:0000256" key="7">
    <source>
        <dbReference type="SAM" id="Phobius"/>
    </source>
</evidence>
<dbReference type="GO" id="GO:0022857">
    <property type="term" value="F:transmembrane transporter activity"/>
    <property type="evidence" value="ECO:0007669"/>
    <property type="project" value="InterPro"/>
</dbReference>
<evidence type="ECO:0000256" key="1">
    <source>
        <dbReference type="ARBA" id="ARBA00004651"/>
    </source>
</evidence>
<evidence type="ECO:0000313" key="8">
    <source>
        <dbReference type="EMBL" id="CAA9318030.1"/>
    </source>
</evidence>
<name>A0A6J4KX45_9ACTN</name>
<dbReference type="CDD" id="cd06579">
    <property type="entry name" value="TM_PBP1_transp_AraH_like"/>
    <property type="match status" value="1"/>
</dbReference>
<keyword evidence="4 7" id="KW-1133">Transmembrane helix</keyword>
<evidence type="ECO:0000256" key="2">
    <source>
        <dbReference type="ARBA" id="ARBA00022475"/>
    </source>
</evidence>
<feature type="region of interest" description="Disordered" evidence="6">
    <location>
        <begin position="1"/>
        <end position="35"/>
    </location>
</feature>
<feature type="compositionally biased region" description="Low complexity" evidence="6">
    <location>
        <begin position="15"/>
        <end position="35"/>
    </location>
</feature>
<feature type="transmembrane region" description="Helical" evidence="7">
    <location>
        <begin position="56"/>
        <end position="73"/>
    </location>
</feature>
<dbReference type="Pfam" id="PF02653">
    <property type="entry name" value="BPD_transp_2"/>
    <property type="match status" value="1"/>
</dbReference>
<keyword evidence="5 7" id="KW-0472">Membrane</keyword>
<feature type="transmembrane region" description="Helical" evidence="7">
    <location>
        <begin position="137"/>
        <end position="156"/>
    </location>
</feature>
<feature type="transmembrane region" description="Helical" evidence="7">
    <location>
        <begin position="204"/>
        <end position="229"/>
    </location>
</feature>
<dbReference type="EMBL" id="CADCUF010000024">
    <property type="protein sequence ID" value="CAA9318030.1"/>
    <property type="molecule type" value="Genomic_DNA"/>
</dbReference>
<organism evidence="8">
    <name type="scientific">uncultured Nocardioidaceae bacterium</name>
    <dbReference type="NCBI Taxonomy" id="253824"/>
    <lineage>
        <taxon>Bacteria</taxon>
        <taxon>Bacillati</taxon>
        <taxon>Actinomycetota</taxon>
        <taxon>Actinomycetes</taxon>
        <taxon>Propionibacteriales</taxon>
        <taxon>Nocardioidaceae</taxon>
        <taxon>environmental samples</taxon>
    </lineage>
</organism>
<dbReference type="GO" id="GO:0005886">
    <property type="term" value="C:plasma membrane"/>
    <property type="evidence" value="ECO:0007669"/>
    <property type="project" value="UniProtKB-SubCell"/>
</dbReference>
<keyword evidence="2" id="KW-1003">Cell membrane</keyword>
<evidence type="ECO:0000256" key="5">
    <source>
        <dbReference type="ARBA" id="ARBA00023136"/>
    </source>
</evidence>
<gene>
    <name evidence="8" type="ORF">AVDCRST_MAG24-199</name>
</gene>
<keyword evidence="3 7" id="KW-0812">Transmembrane</keyword>
<reference evidence="8" key="1">
    <citation type="submission" date="2020-02" db="EMBL/GenBank/DDBJ databases">
        <authorList>
            <person name="Meier V. D."/>
        </authorList>
    </citation>
    <scope>NUCLEOTIDE SEQUENCE</scope>
    <source>
        <strain evidence="8">AVDCRST_MAG24</strain>
    </source>
</reference>
<evidence type="ECO:0000256" key="4">
    <source>
        <dbReference type="ARBA" id="ARBA00022989"/>
    </source>
</evidence>
<evidence type="ECO:0000256" key="3">
    <source>
        <dbReference type="ARBA" id="ARBA00022692"/>
    </source>
</evidence>
<dbReference type="InterPro" id="IPR001851">
    <property type="entry name" value="ABC_transp_permease"/>
</dbReference>